<evidence type="ECO:0000313" key="2">
    <source>
        <dbReference type="Proteomes" id="UP000664034"/>
    </source>
</evidence>
<sequence length="452" mass="49686">MKFLRILLKGLLGLLALVVLFLAVSLSPNDHTPYQQTEFYRQTKARLDSLPALPTPKTGIRAGWAKANLTPAYTTPTGGYGARQGKHWTTVADSVWVRAIVLDNGNGPVAIVASDLLITPPSVSEQLRKRLPEVGLRWESVYFGTTHSHNSLGGWAPGLVGNLFSGSYDGRVVDHITNTILAALKKAKAVLQPVSVGFRAVDAPQFVYNRLDETKPVDPFFRLVQLKQTGGAGQTATLCTYSAHATMMDMFSYQYLTRDWPGQVVDGLERETGGFALFMAGAVGSMGPKGPPTGKDFPLVKQYASEMMTRLKPELTQFQTGTDSTMGLLTLPLTLRDPAPRIIGDWRIRPWLFHAIYGRYPSDLKALRLGPVLLLGTPCDFSGELLPPLVKAAQQQGLNLIVTSFNGGYVGYITPDAYYEKDAYETRVMNWFGPQNGAYFSEMMGKMIEKEK</sequence>
<proteinExistence type="predicted"/>
<dbReference type="RefSeq" id="WP_207364561.1">
    <property type="nucleotide sequence ID" value="NZ_JAFMYV010000004.1"/>
</dbReference>
<reference evidence="1" key="1">
    <citation type="submission" date="2021-03" db="EMBL/GenBank/DDBJ databases">
        <title>Fibrella sp. HMF5335 genome sequencing and assembly.</title>
        <authorList>
            <person name="Kang H."/>
            <person name="Kim H."/>
            <person name="Bae S."/>
            <person name="Joh K."/>
        </authorList>
    </citation>
    <scope>NUCLEOTIDE SEQUENCE</scope>
    <source>
        <strain evidence="1">HMF5335</strain>
    </source>
</reference>
<protein>
    <recommendedName>
        <fullName evidence="3">Neutral/alkaline non-lysosomal ceramidase, N-terminal</fullName>
    </recommendedName>
</protein>
<evidence type="ECO:0000313" key="1">
    <source>
        <dbReference type="EMBL" id="MBO0937007.1"/>
    </source>
</evidence>
<keyword evidence="2" id="KW-1185">Reference proteome</keyword>
<gene>
    <name evidence="1" type="ORF">J2I47_10665</name>
</gene>
<dbReference type="Proteomes" id="UP000664034">
    <property type="component" value="Unassembled WGS sequence"/>
</dbReference>
<comment type="caution">
    <text evidence="1">The sequence shown here is derived from an EMBL/GenBank/DDBJ whole genome shotgun (WGS) entry which is preliminary data.</text>
</comment>
<dbReference type="AlphaFoldDB" id="A0A939GIE1"/>
<dbReference type="EMBL" id="JAFMYV010000004">
    <property type="protein sequence ID" value="MBO0937007.1"/>
    <property type="molecule type" value="Genomic_DNA"/>
</dbReference>
<accession>A0A939GIE1</accession>
<name>A0A939GIE1_9BACT</name>
<evidence type="ECO:0008006" key="3">
    <source>
        <dbReference type="Google" id="ProtNLM"/>
    </source>
</evidence>
<organism evidence="1 2">
    <name type="scientific">Fibrella rubiginis</name>
    <dbReference type="NCBI Taxonomy" id="2817060"/>
    <lineage>
        <taxon>Bacteria</taxon>
        <taxon>Pseudomonadati</taxon>
        <taxon>Bacteroidota</taxon>
        <taxon>Cytophagia</taxon>
        <taxon>Cytophagales</taxon>
        <taxon>Spirosomataceae</taxon>
        <taxon>Fibrella</taxon>
    </lineage>
</organism>